<feature type="compositionally biased region" description="Polar residues" evidence="1">
    <location>
        <begin position="277"/>
        <end position="293"/>
    </location>
</feature>
<evidence type="ECO:0000256" key="1">
    <source>
        <dbReference type="SAM" id="MobiDB-lite"/>
    </source>
</evidence>
<protein>
    <recommendedName>
        <fullName evidence="2">HTH psq-type domain-containing protein</fullName>
    </recommendedName>
</protein>
<feature type="compositionally biased region" description="Polar residues" evidence="1">
    <location>
        <begin position="235"/>
        <end position="250"/>
    </location>
</feature>
<evidence type="ECO:0000313" key="3">
    <source>
        <dbReference type="EMBL" id="EGZ24503.1"/>
    </source>
</evidence>
<gene>
    <name evidence="3" type="ORF">PHYSODRAFT_311457</name>
</gene>
<sequence>MELQRHGLTSAAPGASVHRYLNEAGEKEVLRVLREQHQRHKRVTSDDVRLAARAVASQGGSVAIPPDFPPSRWVLEFKRVHGFVQFNSFTFGAAAPSGGHGVFRLPERLDLASAGPMLVSSSSQSSGISSDGDKEKTQSIHGAPSELRSDAMHDDPPPPYAPSSPPAFDDESQRATQLQRSSSQRHRQMLQQQQRRAMVVDDRRRATDAWPLRELAAAAAEHDQDEMRSDWSRGSMDSENGTTTGPSNSPRGDDASNVRPSMNAIPPHIRHSVSMMSNSADDTQDSVSNASSSNDKRGYKLSHTVPAETWEKAIAAVEQQGMSLRAAAKLYGVHFAALHRRVKKRAQGGQAKGSNGYFHPSDEAGIMRVVVARAELGVLMTFDELMRLVEAAALRKLPDISVDSARKLLTRFQSRTENSIRHIIVDWPPPRPAGPGESGSQQHQPYLEHPGFDFGPKAPVILRSRSAGAASNSTVTAAAMAAAAQKSLFVPPSRLGAPPHTLIDQVPNAAPNEESQS</sequence>
<organism evidence="3 4">
    <name type="scientific">Phytophthora sojae (strain P6497)</name>
    <name type="common">Soybean stem and root rot agent</name>
    <name type="synonym">Phytophthora megasperma f. sp. glycines</name>
    <dbReference type="NCBI Taxonomy" id="1094619"/>
    <lineage>
        <taxon>Eukaryota</taxon>
        <taxon>Sar</taxon>
        <taxon>Stramenopiles</taxon>
        <taxon>Oomycota</taxon>
        <taxon>Peronosporomycetes</taxon>
        <taxon>Peronosporales</taxon>
        <taxon>Peronosporaceae</taxon>
        <taxon>Phytophthora</taxon>
    </lineage>
</organism>
<evidence type="ECO:0000313" key="4">
    <source>
        <dbReference type="Proteomes" id="UP000002640"/>
    </source>
</evidence>
<dbReference type="OMA" id="KATHEVM"/>
<dbReference type="Pfam" id="PF05225">
    <property type="entry name" value="HTH_psq"/>
    <property type="match status" value="1"/>
</dbReference>
<dbReference type="Proteomes" id="UP000002640">
    <property type="component" value="Unassembled WGS sequence"/>
</dbReference>
<feature type="region of interest" description="Disordered" evidence="1">
    <location>
        <begin position="491"/>
        <end position="517"/>
    </location>
</feature>
<feature type="region of interest" description="Disordered" evidence="1">
    <location>
        <begin position="117"/>
        <end position="202"/>
    </location>
</feature>
<feature type="compositionally biased region" description="Low complexity" evidence="1">
    <location>
        <begin position="120"/>
        <end position="130"/>
    </location>
</feature>
<dbReference type="GeneID" id="20643385"/>
<feature type="region of interest" description="Disordered" evidence="1">
    <location>
        <begin position="219"/>
        <end position="265"/>
    </location>
</feature>
<feature type="region of interest" description="Disordered" evidence="1">
    <location>
        <begin position="425"/>
        <end position="446"/>
    </location>
</feature>
<evidence type="ECO:0000259" key="2">
    <source>
        <dbReference type="Pfam" id="PF05225"/>
    </source>
</evidence>
<name>G4YXL4_PHYSP</name>
<reference evidence="3 4" key="1">
    <citation type="journal article" date="2006" name="Science">
        <title>Phytophthora genome sequences uncover evolutionary origins and mechanisms of pathogenesis.</title>
        <authorList>
            <person name="Tyler B.M."/>
            <person name="Tripathy S."/>
            <person name="Zhang X."/>
            <person name="Dehal P."/>
            <person name="Jiang R.H."/>
            <person name="Aerts A."/>
            <person name="Arredondo F.D."/>
            <person name="Baxter L."/>
            <person name="Bensasson D."/>
            <person name="Beynon J.L."/>
            <person name="Chapman J."/>
            <person name="Damasceno C.M."/>
            <person name="Dorrance A.E."/>
            <person name="Dou D."/>
            <person name="Dickerman A.W."/>
            <person name="Dubchak I.L."/>
            <person name="Garbelotto M."/>
            <person name="Gijzen M."/>
            <person name="Gordon S.G."/>
            <person name="Govers F."/>
            <person name="Grunwald N.J."/>
            <person name="Huang W."/>
            <person name="Ivors K.L."/>
            <person name="Jones R.W."/>
            <person name="Kamoun S."/>
            <person name="Krampis K."/>
            <person name="Lamour K.H."/>
            <person name="Lee M.K."/>
            <person name="McDonald W.H."/>
            <person name="Medina M."/>
            <person name="Meijer H.J."/>
            <person name="Nordberg E.K."/>
            <person name="Maclean D.J."/>
            <person name="Ospina-Giraldo M.D."/>
            <person name="Morris P.F."/>
            <person name="Phuntumart V."/>
            <person name="Putnam N.H."/>
            <person name="Rash S."/>
            <person name="Rose J.K."/>
            <person name="Sakihama Y."/>
            <person name="Salamov A.A."/>
            <person name="Savidor A."/>
            <person name="Scheuring C.F."/>
            <person name="Smith B.M."/>
            <person name="Sobral B.W."/>
            <person name="Terry A."/>
            <person name="Torto-Alalibo T.A."/>
            <person name="Win J."/>
            <person name="Xu Z."/>
            <person name="Zhang H."/>
            <person name="Grigoriev I.V."/>
            <person name="Rokhsar D.S."/>
            <person name="Boore J.L."/>
        </authorList>
    </citation>
    <scope>NUCLEOTIDE SEQUENCE [LARGE SCALE GENOMIC DNA]</scope>
    <source>
        <strain evidence="3 4">P6497</strain>
    </source>
</reference>
<dbReference type="InParanoid" id="G4YXL4"/>
<dbReference type="InterPro" id="IPR009057">
    <property type="entry name" value="Homeodomain-like_sf"/>
</dbReference>
<dbReference type="GO" id="GO:0003677">
    <property type="term" value="F:DNA binding"/>
    <property type="evidence" value="ECO:0007669"/>
    <property type="project" value="InterPro"/>
</dbReference>
<dbReference type="KEGG" id="psoj:PHYSODRAFT_311457"/>
<accession>G4YXL4</accession>
<keyword evidence="4" id="KW-1185">Reference proteome</keyword>
<feature type="domain" description="HTH psq-type" evidence="2">
    <location>
        <begin position="311"/>
        <end position="345"/>
    </location>
</feature>
<dbReference type="Gene3D" id="1.10.10.60">
    <property type="entry name" value="Homeodomain-like"/>
    <property type="match status" value="1"/>
</dbReference>
<dbReference type="SUPFAM" id="SSF46689">
    <property type="entry name" value="Homeodomain-like"/>
    <property type="match status" value="1"/>
</dbReference>
<dbReference type="RefSeq" id="XP_009519791.1">
    <property type="nucleotide sequence ID" value="XM_009521496.1"/>
</dbReference>
<feature type="compositionally biased region" description="Basic and acidic residues" evidence="1">
    <location>
        <begin position="147"/>
        <end position="156"/>
    </location>
</feature>
<feature type="compositionally biased region" description="Basic and acidic residues" evidence="1">
    <location>
        <begin position="220"/>
        <end position="231"/>
    </location>
</feature>
<dbReference type="InterPro" id="IPR007889">
    <property type="entry name" value="HTH_Psq"/>
</dbReference>
<feature type="region of interest" description="Disordered" evidence="1">
    <location>
        <begin position="277"/>
        <end position="299"/>
    </location>
</feature>
<dbReference type="AlphaFoldDB" id="G4YXL4"/>
<dbReference type="EMBL" id="JH159152">
    <property type="protein sequence ID" value="EGZ24503.1"/>
    <property type="molecule type" value="Genomic_DNA"/>
</dbReference>
<proteinExistence type="predicted"/>